<dbReference type="GO" id="GO:0016020">
    <property type="term" value="C:membrane"/>
    <property type="evidence" value="ECO:0007669"/>
    <property type="project" value="UniProtKB-SubCell"/>
</dbReference>
<dbReference type="InterPro" id="IPR053951">
    <property type="entry name" value="K_trans_N"/>
</dbReference>
<evidence type="ECO:0000313" key="13">
    <source>
        <dbReference type="EMBL" id="CAJ1389054.1"/>
    </source>
</evidence>
<accession>A0AA36N1U2</accession>
<feature type="transmembrane region" description="Helical" evidence="10">
    <location>
        <begin position="449"/>
        <end position="467"/>
    </location>
</feature>
<evidence type="ECO:0000259" key="12">
    <source>
        <dbReference type="Pfam" id="PF22776"/>
    </source>
</evidence>
<gene>
    <name evidence="13" type="ORF">EVOR1521_LOCUS14753</name>
</gene>
<evidence type="ECO:0000256" key="5">
    <source>
        <dbReference type="ARBA" id="ARBA00022958"/>
    </source>
</evidence>
<evidence type="ECO:0000256" key="10">
    <source>
        <dbReference type="SAM" id="Phobius"/>
    </source>
</evidence>
<feature type="transmembrane region" description="Helical" evidence="10">
    <location>
        <begin position="392"/>
        <end position="412"/>
    </location>
</feature>
<evidence type="ECO:0000259" key="11">
    <source>
        <dbReference type="Pfam" id="PF02705"/>
    </source>
</evidence>
<organism evidence="13 14">
    <name type="scientific">Effrenium voratum</name>
    <dbReference type="NCBI Taxonomy" id="2562239"/>
    <lineage>
        <taxon>Eukaryota</taxon>
        <taxon>Sar</taxon>
        <taxon>Alveolata</taxon>
        <taxon>Dinophyceae</taxon>
        <taxon>Suessiales</taxon>
        <taxon>Symbiodiniaceae</taxon>
        <taxon>Effrenium</taxon>
    </lineage>
</organism>
<evidence type="ECO:0000256" key="2">
    <source>
        <dbReference type="ARBA" id="ARBA00022448"/>
    </source>
</evidence>
<feature type="transmembrane region" description="Helical" evidence="10">
    <location>
        <begin position="188"/>
        <end position="204"/>
    </location>
</feature>
<dbReference type="PANTHER" id="PTHR30540">
    <property type="entry name" value="OSMOTIC STRESS POTASSIUM TRANSPORTER"/>
    <property type="match status" value="1"/>
</dbReference>
<protein>
    <recommendedName>
        <fullName evidence="15">Potassium transporter</fullName>
    </recommendedName>
</protein>
<dbReference type="InterPro" id="IPR003855">
    <property type="entry name" value="K+_transporter"/>
</dbReference>
<dbReference type="Pfam" id="PF22776">
    <property type="entry name" value="K_trans_C"/>
    <property type="match status" value="1"/>
</dbReference>
<feature type="transmembrane region" description="Helical" evidence="10">
    <location>
        <begin position="418"/>
        <end position="437"/>
    </location>
</feature>
<evidence type="ECO:0000256" key="4">
    <source>
        <dbReference type="ARBA" id="ARBA00022692"/>
    </source>
</evidence>
<feature type="domain" description="K+ potassium transporter C-terminal" evidence="12">
    <location>
        <begin position="559"/>
        <end position="743"/>
    </location>
</feature>
<dbReference type="EMBL" id="CAUJNA010001791">
    <property type="protein sequence ID" value="CAJ1389054.1"/>
    <property type="molecule type" value="Genomic_DNA"/>
</dbReference>
<sequence length="748" mass="82258">MSTGPVRVTSRPAHATSRPVHDRRAGAAHTKFLPLVLGATGVVFGDIGTSPLYTFNSIFTELHAIPSPADVQQAFSVMFWTLVWMICVKYVGIVMRVSHHGEGGTFAMMKVILESLQRGEGRLLDSESETTSDEEIAGIRRESHPWQERLVLLLGMLSCSMLVGDGVITPPNSVLGALNSPCLQVSEGWNICIAVLIQMGVFGLQRAGSRVIGYLAGPIMVLWFLTIAGLGIYQMSLNPEMTRYIARGFNPTKVYHFFVLGEFRGYQAFRSIAGVVLCVTGAEALYADMGHFGAGAITTAWFCLVFPCLTLQYMGQAVILAQQPQLINANPLYSTAPEPLLWPVFILAALAAVIASQALISGVFTIMSQAHALGLMPRMLVLHTNPDEKGQVYIPEINWMMMIACCVITVTFKTSDNLVAAYGISVTGAFIFTTLLLRWVLREVWQNRFFVTCLVLVPMLAVDLVFWTANLLKIFDSGWVPLALSGILFLLMHSHYWGRNREIAHQEEEEKEELARLDVVPLQVLLGGLPGSDDPLAGRICTLPGLQRALAVLGLARSKGTGVFLTPKEGRVPRSLITLAKELGTVPRTVVLLHIAYSEEPFVVEEERMRLTAVDPKLGLWTATLTFGYAEPLTPARFDIHEKLLTLPQALPLGLPEVRNPRRAVTEPFKQASRFDDEGNLDADDVDRFCSAHITYVINRKHFVSKSHGCDDVYVAIFSALNRNCRSPVDFFGLTGQSVLEVSSVALL</sequence>
<feature type="transmembrane region" description="Helical" evidence="10">
    <location>
        <begin position="479"/>
        <end position="497"/>
    </location>
</feature>
<feature type="transmembrane region" description="Helical" evidence="10">
    <location>
        <begin position="150"/>
        <end position="168"/>
    </location>
</feature>
<feature type="transmembrane region" description="Helical" evidence="10">
    <location>
        <begin position="211"/>
        <end position="233"/>
    </location>
</feature>
<keyword evidence="6 10" id="KW-1133">Transmembrane helix</keyword>
<feature type="transmembrane region" description="Helical" evidence="10">
    <location>
        <begin position="299"/>
        <end position="320"/>
    </location>
</feature>
<keyword evidence="5" id="KW-0630">Potassium</keyword>
<evidence type="ECO:0000313" key="14">
    <source>
        <dbReference type="Proteomes" id="UP001178507"/>
    </source>
</evidence>
<evidence type="ECO:0000256" key="6">
    <source>
        <dbReference type="ARBA" id="ARBA00022989"/>
    </source>
</evidence>
<feature type="domain" description="K+ potassium transporter integral membrane" evidence="11">
    <location>
        <begin position="36"/>
        <end position="510"/>
    </location>
</feature>
<keyword evidence="14" id="KW-1185">Reference proteome</keyword>
<feature type="transmembrane region" description="Helical" evidence="10">
    <location>
        <begin position="73"/>
        <end position="92"/>
    </location>
</feature>
<feature type="transmembrane region" description="Helical" evidence="10">
    <location>
        <begin position="340"/>
        <end position="371"/>
    </location>
</feature>
<keyword evidence="8 10" id="KW-0472">Membrane</keyword>
<dbReference type="PANTHER" id="PTHR30540:SF83">
    <property type="entry name" value="K+ POTASSIUM TRANSPORTER"/>
    <property type="match status" value="1"/>
</dbReference>
<evidence type="ECO:0000256" key="1">
    <source>
        <dbReference type="ARBA" id="ARBA00004141"/>
    </source>
</evidence>
<evidence type="ECO:0000256" key="8">
    <source>
        <dbReference type="ARBA" id="ARBA00023136"/>
    </source>
</evidence>
<evidence type="ECO:0000256" key="3">
    <source>
        <dbReference type="ARBA" id="ARBA00022538"/>
    </source>
</evidence>
<keyword evidence="3" id="KW-0633">Potassium transport</keyword>
<dbReference type="Pfam" id="PF02705">
    <property type="entry name" value="K_trans"/>
    <property type="match status" value="1"/>
</dbReference>
<reference evidence="13" key="1">
    <citation type="submission" date="2023-08" db="EMBL/GenBank/DDBJ databases">
        <authorList>
            <person name="Chen Y."/>
            <person name="Shah S."/>
            <person name="Dougan E. K."/>
            <person name="Thang M."/>
            <person name="Chan C."/>
        </authorList>
    </citation>
    <scope>NUCLEOTIDE SEQUENCE</scope>
</reference>
<comment type="subcellular location">
    <subcellularLocation>
        <location evidence="1">Membrane</location>
        <topology evidence="1">Multi-pass membrane protein</topology>
    </subcellularLocation>
</comment>
<dbReference type="Proteomes" id="UP001178507">
    <property type="component" value="Unassembled WGS sequence"/>
</dbReference>
<keyword evidence="4 10" id="KW-0812">Transmembrane</keyword>
<feature type="region of interest" description="Disordered" evidence="9">
    <location>
        <begin position="1"/>
        <end position="23"/>
    </location>
</feature>
<proteinExistence type="predicted"/>
<evidence type="ECO:0008006" key="15">
    <source>
        <dbReference type="Google" id="ProtNLM"/>
    </source>
</evidence>
<keyword evidence="2" id="KW-0813">Transport</keyword>
<dbReference type="InterPro" id="IPR053952">
    <property type="entry name" value="K_trans_C"/>
</dbReference>
<evidence type="ECO:0000256" key="9">
    <source>
        <dbReference type="SAM" id="MobiDB-lite"/>
    </source>
</evidence>
<dbReference type="GO" id="GO:0015079">
    <property type="term" value="F:potassium ion transmembrane transporter activity"/>
    <property type="evidence" value="ECO:0007669"/>
    <property type="project" value="InterPro"/>
</dbReference>
<keyword evidence="7" id="KW-0406">Ion transport</keyword>
<feature type="transmembrane region" description="Helical" evidence="10">
    <location>
        <begin position="32"/>
        <end position="53"/>
    </location>
</feature>
<comment type="caution">
    <text evidence="13">The sequence shown here is derived from an EMBL/GenBank/DDBJ whole genome shotgun (WGS) entry which is preliminary data.</text>
</comment>
<feature type="transmembrane region" description="Helical" evidence="10">
    <location>
        <begin position="268"/>
        <end position="287"/>
    </location>
</feature>
<dbReference type="AlphaFoldDB" id="A0AA36N1U2"/>
<evidence type="ECO:0000256" key="7">
    <source>
        <dbReference type="ARBA" id="ARBA00023065"/>
    </source>
</evidence>
<name>A0AA36N1U2_9DINO</name>